<feature type="transmembrane region" description="Helical" evidence="1">
    <location>
        <begin position="270"/>
        <end position="290"/>
    </location>
</feature>
<evidence type="ECO:0000256" key="1">
    <source>
        <dbReference type="SAM" id="Phobius"/>
    </source>
</evidence>
<keyword evidence="3" id="KW-1185">Reference proteome</keyword>
<feature type="transmembrane region" description="Helical" evidence="1">
    <location>
        <begin position="148"/>
        <end position="170"/>
    </location>
</feature>
<gene>
    <name evidence="2" type="ORF">AKO1_014833</name>
</gene>
<keyword evidence="1" id="KW-0472">Membrane</keyword>
<evidence type="ECO:0000313" key="2">
    <source>
        <dbReference type="EMBL" id="KAL0483176.1"/>
    </source>
</evidence>
<feature type="transmembrane region" description="Helical" evidence="1">
    <location>
        <begin position="190"/>
        <end position="222"/>
    </location>
</feature>
<organism evidence="2 3">
    <name type="scientific">Acrasis kona</name>
    <dbReference type="NCBI Taxonomy" id="1008807"/>
    <lineage>
        <taxon>Eukaryota</taxon>
        <taxon>Discoba</taxon>
        <taxon>Heterolobosea</taxon>
        <taxon>Tetramitia</taxon>
        <taxon>Eutetramitia</taxon>
        <taxon>Acrasidae</taxon>
        <taxon>Acrasis</taxon>
    </lineage>
</organism>
<comment type="caution">
    <text evidence="2">The sequence shown here is derived from an EMBL/GenBank/DDBJ whole genome shotgun (WGS) entry which is preliminary data.</text>
</comment>
<keyword evidence="2" id="KW-0675">Receptor</keyword>
<dbReference type="AlphaFoldDB" id="A0AAW2Z070"/>
<reference evidence="2 3" key="1">
    <citation type="submission" date="2024-03" db="EMBL/GenBank/DDBJ databases">
        <title>The Acrasis kona genome and developmental transcriptomes reveal deep origins of eukaryotic multicellular pathways.</title>
        <authorList>
            <person name="Sheikh S."/>
            <person name="Fu C.-J."/>
            <person name="Brown M.W."/>
            <person name="Baldauf S.L."/>
        </authorList>
    </citation>
    <scope>NUCLEOTIDE SEQUENCE [LARGE SCALE GENOMIC DNA]</scope>
    <source>
        <strain evidence="2 3">ATCC MYA-3509</strain>
    </source>
</reference>
<feature type="transmembrane region" description="Helical" evidence="1">
    <location>
        <begin position="12"/>
        <end position="35"/>
    </location>
</feature>
<accession>A0AAW2Z070</accession>
<proteinExistence type="predicted"/>
<feature type="transmembrane region" description="Helical" evidence="1">
    <location>
        <begin position="47"/>
        <end position="70"/>
    </location>
</feature>
<keyword evidence="1" id="KW-1133">Transmembrane helix</keyword>
<feature type="transmembrane region" description="Helical" evidence="1">
    <location>
        <begin position="234"/>
        <end position="258"/>
    </location>
</feature>
<name>A0AAW2Z070_9EUKA</name>
<evidence type="ECO:0000313" key="3">
    <source>
        <dbReference type="Proteomes" id="UP001431209"/>
    </source>
</evidence>
<dbReference type="Proteomes" id="UP001431209">
    <property type="component" value="Unassembled WGS sequence"/>
</dbReference>
<sequence length="323" mass="36972">MSDTYDANERVLIMFAPIPFIYVAFIGLFIYVGVAKYPRWRGRDRTFLIRTTSPLLCSTAILLLICTYLLHVRSNITVTLIPMLVPLAHALGEPFSKFIKSPILSHLYLNVLADDIRVFVALLMATLTQANRCGIFDNISDIEKKKRYLKLSATASLLILLATTVAELLIDGLLAYCSRATPMECSSFEALWYTFSWINAILWCSFFLFFFTCSCIILYRSYHLEVEYNVWKSLTLLVTLNVVSDVCFCATSMISWFFSMIPTQNADYMLFYDVTALIYVGYFGFLYVLLGPLNKQVLEANEHSSQHDVHLRLEDEGDEEEDQ</sequence>
<dbReference type="EMBL" id="JAOPGA020000943">
    <property type="protein sequence ID" value="KAL0483176.1"/>
    <property type="molecule type" value="Genomic_DNA"/>
</dbReference>
<keyword evidence="1" id="KW-0812">Transmembrane</keyword>
<protein>
    <submittedName>
        <fullName evidence="2">Hydroxycarboxylic acid receptor</fullName>
    </submittedName>
</protein>